<sequence length="266" mass="30228">MIDNWLNLKQLDTNVSDYYAQFEEKKLRCAAREKQWVTVTRFINGVRDDLKGEVSLHHPESLMEAYQKALEIEKYKKPSYSRRKPLTSKGQSQNSQFVKSKVQLSQPLSSAKNSSLTSPPLLPSPSLSSMQGHPASRCPNYAIIIGLETLEDDGQIDETIYPVVGDTATESEHEDDERERHILFSMNVISKCAVKLLSLKTIPYSTPIKVVPNPIILGFMRRICVASLLIYWKDLQANSPEASFSKPGRDDGFIKTYLRKKYKNNN</sequence>
<feature type="compositionally biased region" description="Polar residues" evidence="1">
    <location>
        <begin position="88"/>
        <end position="99"/>
    </location>
</feature>
<keyword evidence="3" id="KW-1185">Reference proteome</keyword>
<gene>
    <name evidence="2" type="ORF">Cgig2_014516</name>
</gene>
<dbReference type="OrthoDB" id="1934635at2759"/>
<dbReference type="Proteomes" id="UP001153076">
    <property type="component" value="Unassembled WGS sequence"/>
</dbReference>
<evidence type="ECO:0008006" key="4">
    <source>
        <dbReference type="Google" id="ProtNLM"/>
    </source>
</evidence>
<organism evidence="2 3">
    <name type="scientific">Carnegiea gigantea</name>
    <dbReference type="NCBI Taxonomy" id="171969"/>
    <lineage>
        <taxon>Eukaryota</taxon>
        <taxon>Viridiplantae</taxon>
        <taxon>Streptophyta</taxon>
        <taxon>Embryophyta</taxon>
        <taxon>Tracheophyta</taxon>
        <taxon>Spermatophyta</taxon>
        <taxon>Magnoliopsida</taxon>
        <taxon>eudicotyledons</taxon>
        <taxon>Gunneridae</taxon>
        <taxon>Pentapetalae</taxon>
        <taxon>Caryophyllales</taxon>
        <taxon>Cactineae</taxon>
        <taxon>Cactaceae</taxon>
        <taxon>Cactoideae</taxon>
        <taxon>Echinocereeae</taxon>
        <taxon>Carnegiea</taxon>
    </lineage>
</organism>
<proteinExistence type="predicted"/>
<evidence type="ECO:0000313" key="3">
    <source>
        <dbReference type="Proteomes" id="UP001153076"/>
    </source>
</evidence>
<dbReference type="EMBL" id="JAKOGI010000130">
    <property type="protein sequence ID" value="KAJ8442994.1"/>
    <property type="molecule type" value="Genomic_DNA"/>
</dbReference>
<feature type="region of interest" description="Disordered" evidence="1">
    <location>
        <begin position="108"/>
        <end position="133"/>
    </location>
</feature>
<evidence type="ECO:0000313" key="2">
    <source>
        <dbReference type="EMBL" id="KAJ8442994.1"/>
    </source>
</evidence>
<evidence type="ECO:0000256" key="1">
    <source>
        <dbReference type="SAM" id="MobiDB-lite"/>
    </source>
</evidence>
<feature type="compositionally biased region" description="Low complexity" evidence="1">
    <location>
        <begin position="114"/>
        <end position="129"/>
    </location>
</feature>
<name>A0A9Q1QIF0_9CARY</name>
<reference evidence="2" key="1">
    <citation type="submission" date="2022-04" db="EMBL/GenBank/DDBJ databases">
        <title>Carnegiea gigantea Genome sequencing and assembly v2.</title>
        <authorList>
            <person name="Copetti D."/>
            <person name="Sanderson M.J."/>
            <person name="Burquez A."/>
            <person name="Wojciechowski M.F."/>
        </authorList>
    </citation>
    <scope>NUCLEOTIDE SEQUENCE</scope>
    <source>
        <strain evidence="2">SGP5-SGP5p</strain>
        <tissue evidence="2">Aerial part</tissue>
    </source>
</reference>
<dbReference type="AlphaFoldDB" id="A0A9Q1QIF0"/>
<accession>A0A9Q1QIF0</accession>
<protein>
    <recommendedName>
        <fullName evidence="4">Retrotransposon gag domain-containing protein</fullName>
    </recommendedName>
</protein>
<comment type="caution">
    <text evidence="2">The sequence shown here is derived from an EMBL/GenBank/DDBJ whole genome shotgun (WGS) entry which is preliminary data.</text>
</comment>
<feature type="region of interest" description="Disordered" evidence="1">
    <location>
        <begin position="80"/>
        <end position="99"/>
    </location>
</feature>